<keyword evidence="1" id="KW-0472">Membrane</keyword>
<feature type="transmembrane region" description="Helical" evidence="1">
    <location>
        <begin position="422"/>
        <end position="446"/>
    </location>
</feature>
<name>A0A7X0U0D5_9ACTN</name>
<evidence type="ECO:0000313" key="2">
    <source>
        <dbReference type="EMBL" id="MBB6550516.1"/>
    </source>
</evidence>
<organism evidence="2 3">
    <name type="scientific">Nonomuraea rubra</name>
    <dbReference type="NCBI Taxonomy" id="46180"/>
    <lineage>
        <taxon>Bacteria</taxon>
        <taxon>Bacillati</taxon>
        <taxon>Actinomycetota</taxon>
        <taxon>Actinomycetes</taxon>
        <taxon>Streptosporangiales</taxon>
        <taxon>Streptosporangiaceae</taxon>
        <taxon>Nonomuraea</taxon>
    </lineage>
</organism>
<gene>
    <name evidence="2" type="ORF">HD593_005311</name>
</gene>
<feature type="transmembrane region" description="Helical" evidence="1">
    <location>
        <begin position="161"/>
        <end position="184"/>
    </location>
</feature>
<feature type="transmembrane region" description="Helical" evidence="1">
    <location>
        <begin position="196"/>
        <end position="216"/>
    </location>
</feature>
<accession>A0A7X0U0D5</accession>
<proteinExistence type="predicted"/>
<keyword evidence="1" id="KW-0812">Transmembrane</keyword>
<feature type="transmembrane region" description="Helical" evidence="1">
    <location>
        <begin position="453"/>
        <end position="475"/>
    </location>
</feature>
<evidence type="ECO:0000313" key="3">
    <source>
        <dbReference type="Proteomes" id="UP000565579"/>
    </source>
</evidence>
<feature type="transmembrane region" description="Helical" evidence="1">
    <location>
        <begin position="126"/>
        <end position="155"/>
    </location>
</feature>
<feature type="transmembrane region" description="Helical" evidence="1">
    <location>
        <begin position="295"/>
        <end position="313"/>
    </location>
</feature>
<feature type="transmembrane region" description="Helical" evidence="1">
    <location>
        <begin position="85"/>
        <end position="105"/>
    </location>
</feature>
<keyword evidence="3" id="KW-1185">Reference proteome</keyword>
<protein>
    <submittedName>
        <fullName evidence="2">ABC-2 type transport system permease protein</fullName>
    </submittedName>
</protein>
<dbReference type="EMBL" id="JACHMI010000001">
    <property type="protein sequence ID" value="MBB6550516.1"/>
    <property type="molecule type" value="Genomic_DNA"/>
</dbReference>
<sequence>MAGPEMAGTGALVRLILRRDRIWLALWVVLIAAFVYGTVSTIGTLMPTVEARREYAVQIAANPAVLLIQGPAYDLSVGAIAAQQRAAATMIFAALGSVLFLVRHTRSDEQAGRRDLIGAAPVGRHAPLTAALAVVLVADALLAVLITAVLAGAGMPVAGSLAWGLIAACGGWVAAGMAAVGVQVTPGARPAGLGTLGLFFALYLLRGVSDVAAPWLGWAVPTGWLLRARPFAGERWWVFVLAAALAAVLVALAYRLAGRRDVGAGLLPERAGPIAAAGWLRTPLALAWRTQRATAVAWLVAAVLFGLALGFGGREAVEEFGGSTGLAAWAARMGSAADPAQVFYGLVIYVFGAYTVSLYTLLAVSRLWHEEAGGIAETVLAGPTGRLRWAVGHLLVALAVPAALLTVVGLLCGLGSGDVGGLLALTLPLLPAVWVLTGVTVAAYGLLGRAGAIAAWAVFGLVVALEFGWEIGLVTDEAFRLSPFAHVHYSALADPGPATAAALTVVAGVFTALGLTALGRRDIG</sequence>
<evidence type="ECO:0000256" key="1">
    <source>
        <dbReference type="SAM" id="Phobius"/>
    </source>
</evidence>
<feature type="transmembrane region" description="Helical" evidence="1">
    <location>
        <begin position="22"/>
        <end position="43"/>
    </location>
</feature>
<dbReference type="RefSeq" id="WP_185104775.1">
    <property type="nucleotide sequence ID" value="NZ_BAAAXY010000246.1"/>
</dbReference>
<dbReference type="AlphaFoldDB" id="A0A7X0U0D5"/>
<dbReference type="Proteomes" id="UP000565579">
    <property type="component" value="Unassembled WGS sequence"/>
</dbReference>
<comment type="caution">
    <text evidence="2">The sequence shown here is derived from an EMBL/GenBank/DDBJ whole genome shotgun (WGS) entry which is preliminary data.</text>
</comment>
<feature type="transmembrane region" description="Helical" evidence="1">
    <location>
        <begin position="495"/>
        <end position="518"/>
    </location>
</feature>
<reference evidence="2 3" key="1">
    <citation type="submission" date="2020-08" db="EMBL/GenBank/DDBJ databases">
        <title>Sequencing the genomes of 1000 actinobacteria strains.</title>
        <authorList>
            <person name="Klenk H.-P."/>
        </authorList>
    </citation>
    <scope>NUCLEOTIDE SEQUENCE [LARGE SCALE GENOMIC DNA]</scope>
    <source>
        <strain evidence="2 3">DSM 43768</strain>
    </source>
</reference>
<feature type="transmembrane region" description="Helical" evidence="1">
    <location>
        <begin position="394"/>
        <end position="416"/>
    </location>
</feature>
<feature type="transmembrane region" description="Helical" evidence="1">
    <location>
        <begin position="342"/>
        <end position="362"/>
    </location>
</feature>
<feature type="transmembrane region" description="Helical" evidence="1">
    <location>
        <begin position="236"/>
        <end position="257"/>
    </location>
</feature>
<keyword evidence="1" id="KW-1133">Transmembrane helix</keyword>